<evidence type="ECO:0008006" key="2">
    <source>
        <dbReference type="Google" id="ProtNLM"/>
    </source>
</evidence>
<gene>
    <name evidence="1" type="ORF">METZ01_LOCUS270754</name>
</gene>
<protein>
    <recommendedName>
        <fullName evidence="2">Outer membrane lipoprotein BamD-like domain-containing protein</fullName>
    </recommendedName>
</protein>
<evidence type="ECO:0000313" key="1">
    <source>
        <dbReference type="EMBL" id="SVC17900.1"/>
    </source>
</evidence>
<dbReference type="AlphaFoldDB" id="A0A382K0C3"/>
<accession>A0A382K0C3</accession>
<dbReference type="EMBL" id="UINC01077617">
    <property type="protein sequence ID" value="SVC17900.1"/>
    <property type="molecule type" value="Genomic_DNA"/>
</dbReference>
<dbReference type="SUPFAM" id="SSF48452">
    <property type="entry name" value="TPR-like"/>
    <property type="match status" value="1"/>
</dbReference>
<reference evidence="1" key="1">
    <citation type="submission" date="2018-05" db="EMBL/GenBank/DDBJ databases">
        <authorList>
            <person name="Lanie J.A."/>
            <person name="Ng W.-L."/>
            <person name="Kazmierczak K.M."/>
            <person name="Andrzejewski T.M."/>
            <person name="Davidsen T.M."/>
            <person name="Wayne K.J."/>
            <person name="Tettelin H."/>
            <person name="Glass J.I."/>
            <person name="Rusch D."/>
            <person name="Podicherti R."/>
            <person name="Tsui H.-C.T."/>
            <person name="Winkler M.E."/>
        </authorList>
    </citation>
    <scope>NUCLEOTIDE SEQUENCE</scope>
</reference>
<proteinExistence type="predicted"/>
<dbReference type="Gene3D" id="1.25.40.10">
    <property type="entry name" value="Tetratricopeptide repeat domain"/>
    <property type="match status" value="2"/>
</dbReference>
<feature type="non-terminal residue" evidence="1">
    <location>
        <position position="264"/>
    </location>
</feature>
<organism evidence="1">
    <name type="scientific">marine metagenome</name>
    <dbReference type="NCBI Taxonomy" id="408172"/>
    <lineage>
        <taxon>unclassified sequences</taxon>
        <taxon>metagenomes</taxon>
        <taxon>ecological metagenomes</taxon>
    </lineage>
</organism>
<dbReference type="InterPro" id="IPR011990">
    <property type="entry name" value="TPR-like_helical_dom_sf"/>
</dbReference>
<name>A0A382K0C3_9ZZZZ</name>
<sequence length="264" mass="30428">MILLLLTGSFSVFAQLGYLEQIPVETFSKMREVERFQLKVAGKFYLKGEYKIAASEYEKFLTLYERSLAAPYAQLMWSHCLVKQRKVYTAIKDGFQSVIDYWPDSHEAMLSGYLIGRSYQSAGELQNAEKAYIRNISTHPKHHTSVLSKWELAEIYRIRKNPVNRVKIWEDLAYKTKRTKENSYQTTHASIYLGQHHFYSGNFVEAFKALDTTYKGRSLVNRLYQYASSPISSLTGNQEKAATGTKLADELIAYILEQVPQDLT</sequence>